<dbReference type="EMBL" id="WHPF01000001">
    <property type="protein sequence ID" value="NNV53947.1"/>
    <property type="molecule type" value="Genomic_DNA"/>
</dbReference>
<gene>
    <name evidence="9" type="ORF">GD597_00660</name>
</gene>
<evidence type="ECO:0000256" key="2">
    <source>
        <dbReference type="ARBA" id="ARBA00010792"/>
    </source>
</evidence>
<sequence length="222" mass="25210">MFDWHELLQPQFYIENGGLWLLLFIIFAETGLLVGFFFPGDSLLFVAGIFSNKLIDYLYDTTHVSDFVSLLILVALCSIAGIVGNFAGYWFGRKIGPAMFSWPDKLLFKHRYLVQAKEFYDKHGGGAIVFARFLPIVRTFAPIVAGIVGMEKKTFVAFNIIGSIAWVSSMLMAGHYLYKFFLEHYQFDLTQHLEIIVLGIVFITTAPVLVKIFTKEKNKPTV</sequence>
<feature type="transmembrane region" description="Helical" evidence="7">
    <location>
        <begin position="67"/>
        <end position="91"/>
    </location>
</feature>
<dbReference type="PANTHER" id="PTHR30353">
    <property type="entry name" value="INNER MEMBRANE PROTEIN DEDA-RELATED"/>
    <property type="match status" value="1"/>
</dbReference>
<protein>
    <submittedName>
        <fullName evidence="9">DedA family protein</fullName>
    </submittedName>
</protein>
<evidence type="ECO:0000256" key="7">
    <source>
        <dbReference type="RuleBase" id="RU367016"/>
    </source>
</evidence>
<feature type="domain" description="VTT" evidence="8">
    <location>
        <begin position="38"/>
        <end position="175"/>
    </location>
</feature>
<comment type="subcellular location">
    <subcellularLocation>
        <location evidence="1 7">Cell membrane</location>
        <topology evidence="1 7">Multi-pass membrane protein</topology>
    </subcellularLocation>
</comment>
<evidence type="ECO:0000256" key="5">
    <source>
        <dbReference type="ARBA" id="ARBA00022989"/>
    </source>
</evidence>
<feature type="transmembrane region" description="Helical" evidence="7">
    <location>
        <begin position="189"/>
        <end position="210"/>
    </location>
</feature>
<keyword evidence="3 7" id="KW-1003">Cell membrane</keyword>
<comment type="similarity">
    <text evidence="2 7">Belongs to the DedA family.</text>
</comment>
<dbReference type="InterPro" id="IPR032816">
    <property type="entry name" value="VTT_dom"/>
</dbReference>
<dbReference type="PANTHER" id="PTHR30353:SF0">
    <property type="entry name" value="TRANSMEMBRANE PROTEIN"/>
    <property type="match status" value="1"/>
</dbReference>
<feature type="transmembrane region" description="Helical" evidence="7">
    <location>
        <begin position="155"/>
        <end position="177"/>
    </location>
</feature>
<evidence type="ECO:0000256" key="1">
    <source>
        <dbReference type="ARBA" id="ARBA00004651"/>
    </source>
</evidence>
<evidence type="ECO:0000256" key="6">
    <source>
        <dbReference type="ARBA" id="ARBA00023136"/>
    </source>
</evidence>
<evidence type="ECO:0000256" key="3">
    <source>
        <dbReference type="ARBA" id="ARBA00022475"/>
    </source>
</evidence>
<feature type="transmembrane region" description="Helical" evidence="7">
    <location>
        <begin position="20"/>
        <end position="46"/>
    </location>
</feature>
<feature type="transmembrane region" description="Helical" evidence="7">
    <location>
        <begin position="127"/>
        <end position="148"/>
    </location>
</feature>
<accession>A0A8J8FC33</accession>
<keyword evidence="10" id="KW-1185">Reference proteome</keyword>
<evidence type="ECO:0000259" key="8">
    <source>
        <dbReference type="Pfam" id="PF09335"/>
    </source>
</evidence>
<evidence type="ECO:0000256" key="4">
    <source>
        <dbReference type="ARBA" id="ARBA00022692"/>
    </source>
</evidence>
<proteinExistence type="inferred from homology"/>
<dbReference type="AlphaFoldDB" id="A0A8J8FC33"/>
<dbReference type="Proteomes" id="UP000598971">
    <property type="component" value="Unassembled WGS sequence"/>
</dbReference>
<evidence type="ECO:0000313" key="10">
    <source>
        <dbReference type="Proteomes" id="UP000598971"/>
    </source>
</evidence>
<organism evidence="9 10">
    <name type="scientific">Limnovirga soli</name>
    <dbReference type="NCBI Taxonomy" id="2656915"/>
    <lineage>
        <taxon>Bacteria</taxon>
        <taxon>Pseudomonadati</taxon>
        <taxon>Bacteroidota</taxon>
        <taxon>Chitinophagia</taxon>
        <taxon>Chitinophagales</taxon>
        <taxon>Chitinophagaceae</taxon>
        <taxon>Limnovirga</taxon>
    </lineage>
</organism>
<evidence type="ECO:0000313" key="9">
    <source>
        <dbReference type="EMBL" id="NNV53947.1"/>
    </source>
</evidence>
<name>A0A8J8FC33_9BACT</name>
<dbReference type="InterPro" id="IPR032818">
    <property type="entry name" value="DedA-like"/>
</dbReference>
<keyword evidence="5 7" id="KW-1133">Transmembrane helix</keyword>
<comment type="caution">
    <text evidence="9">The sequence shown here is derived from an EMBL/GenBank/DDBJ whole genome shotgun (WGS) entry which is preliminary data.</text>
</comment>
<keyword evidence="4 7" id="KW-0812">Transmembrane</keyword>
<dbReference type="Pfam" id="PF09335">
    <property type="entry name" value="VTT_dom"/>
    <property type="match status" value="1"/>
</dbReference>
<keyword evidence="6 7" id="KW-0472">Membrane</keyword>
<dbReference type="GO" id="GO:0005886">
    <property type="term" value="C:plasma membrane"/>
    <property type="evidence" value="ECO:0007669"/>
    <property type="project" value="UniProtKB-SubCell"/>
</dbReference>
<reference evidence="9" key="1">
    <citation type="submission" date="2019-10" db="EMBL/GenBank/DDBJ databases">
        <title>Draft genome sequence of Panacibacter sp. KCS-6.</title>
        <authorList>
            <person name="Yim K.J."/>
        </authorList>
    </citation>
    <scope>NUCLEOTIDE SEQUENCE</scope>
    <source>
        <strain evidence="9">KCS-6</strain>
    </source>
</reference>